<evidence type="ECO:0000256" key="1">
    <source>
        <dbReference type="ARBA" id="ARBA00006285"/>
    </source>
</evidence>
<proteinExistence type="inferred from homology"/>
<keyword evidence="2" id="KW-0378">Hydrolase</keyword>
<feature type="non-terminal residue" evidence="5">
    <location>
        <position position="1"/>
    </location>
</feature>
<comment type="similarity">
    <text evidence="1">Belongs to the glycosyl hydrolase 20 family.</text>
</comment>
<evidence type="ECO:0000259" key="4">
    <source>
        <dbReference type="Pfam" id="PF00728"/>
    </source>
</evidence>
<dbReference type="AlphaFoldDB" id="A0A227HNC4"/>
<comment type="caution">
    <text evidence="5">The sequence shown here is derived from an EMBL/GenBank/DDBJ whole genome shotgun (WGS) entry which is preliminary data.</text>
</comment>
<dbReference type="PRINTS" id="PR00738">
    <property type="entry name" value="GLHYDRLASE20"/>
</dbReference>
<dbReference type="Pfam" id="PF00728">
    <property type="entry name" value="Glyco_hydro_20"/>
    <property type="match status" value="1"/>
</dbReference>
<dbReference type="Proteomes" id="UP000214596">
    <property type="component" value="Unassembled WGS sequence"/>
</dbReference>
<evidence type="ECO:0000313" key="5">
    <source>
        <dbReference type="EMBL" id="OXE07608.1"/>
    </source>
</evidence>
<evidence type="ECO:0000313" key="6">
    <source>
        <dbReference type="Proteomes" id="UP000214596"/>
    </source>
</evidence>
<evidence type="ECO:0000256" key="3">
    <source>
        <dbReference type="PIRSR" id="PIRSR625705-1"/>
    </source>
</evidence>
<feature type="non-terminal residue" evidence="5">
    <location>
        <position position="76"/>
    </location>
</feature>
<accession>A0A227HNC4</accession>
<feature type="domain" description="Glycoside hydrolase family 20 catalytic" evidence="4">
    <location>
        <begin position="2"/>
        <end position="44"/>
    </location>
</feature>
<dbReference type="InterPro" id="IPR017853">
    <property type="entry name" value="GH"/>
</dbReference>
<dbReference type="InterPro" id="IPR015883">
    <property type="entry name" value="Glyco_hydro_20_cat"/>
</dbReference>
<sequence length="76" mass="8271">SFINPCMESSTRFVDKVISEVAAMHTEAGAPLTTWHFGGDEAKNIKLGAGFQDVNAQDKVSWKGTIDLSKQDKPFA</sequence>
<dbReference type="Gene3D" id="3.20.20.80">
    <property type="entry name" value="Glycosidases"/>
    <property type="match status" value="1"/>
</dbReference>
<name>A0A227HNC4_VIBPH</name>
<organism evidence="5 6">
    <name type="scientific">Vibrio parahaemolyticus</name>
    <dbReference type="NCBI Taxonomy" id="670"/>
    <lineage>
        <taxon>Bacteria</taxon>
        <taxon>Pseudomonadati</taxon>
        <taxon>Pseudomonadota</taxon>
        <taxon>Gammaproteobacteria</taxon>
        <taxon>Vibrionales</taxon>
        <taxon>Vibrionaceae</taxon>
        <taxon>Vibrio</taxon>
    </lineage>
</organism>
<protein>
    <recommendedName>
        <fullName evidence="4">Glycoside hydrolase family 20 catalytic domain-containing protein</fullName>
    </recommendedName>
</protein>
<gene>
    <name evidence="5" type="ORF">CA163_39060</name>
</gene>
<reference evidence="5 6" key="1">
    <citation type="journal article" date="2017" name="Appl. Environ. Microbiol.">
        <title>Parallel evolution of two clades of a major Atlantic endemic Vibrio parahaemolyticus pathogen lineage by independent acquisition of related pathogenicity islands.</title>
        <authorList>
            <person name="Xu F."/>
            <person name="Gonzalez-Escalona N."/>
            <person name="Drees K.P."/>
            <person name="Sebra R.P."/>
            <person name="Cooper V.S."/>
            <person name="Jones S.H."/>
            <person name="Whistler C.A."/>
        </authorList>
    </citation>
    <scope>NUCLEOTIDE SEQUENCE [LARGE SCALE GENOMIC DNA]</scope>
    <source>
        <strain evidence="5 6">MAVP-3</strain>
    </source>
</reference>
<dbReference type="InterPro" id="IPR025705">
    <property type="entry name" value="Beta_hexosaminidase_sua/sub"/>
</dbReference>
<evidence type="ECO:0000256" key="2">
    <source>
        <dbReference type="ARBA" id="ARBA00022801"/>
    </source>
</evidence>
<dbReference type="GO" id="GO:0004563">
    <property type="term" value="F:beta-N-acetylhexosaminidase activity"/>
    <property type="evidence" value="ECO:0007669"/>
    <property type="project" value="InterPro"/>
</dbReference>
<dbReference type="EMBL" id="NIXT01005484">
    <property type="protein sequence ID" value="OXE07608.1"/>
    <property type="molecule type" value="Genomic_DNA"/>
</dbReference>
<dbReference type="GO" id="GO:0005975">
    <property type="term" value="P:carbohydrate metabolic process"/>
    <property type="evidence" value="ECO:0007669"/>
    <property type="project" value="InterPro"/>
</dbReference>
<feature type="active site" description="Proton donor" evidence="3">
    <location>
        <position position="41"/>
    </location>
</feature>
<dbReference type="SUPFAM" id="SSF51445">
    <property type="entry name" value="(Trans)glycosidases"/>
    <property type="match status" value="1"/>
</dbReference>